<gene>
    <name evidence="1" type="ORF">BDM02DRAFT_3086293</name>
</gene>
<accession>A0ACB6ZWR6</accession>
<comment type="caution">
    <text evidence="1">The sequence shown here is derived from an EMBL/GenBank/DDBJ whole genome shotgun (WGS) entry which is preliminary data.</text>
</comment>
<reference evidence="1" key="1">
    <citation type="submission" date="2019-10" db="EMBL/GenBank/DDBJ databases">
        <authorList>
            <consortium name="DOE Joint Genome Institute"/>
            <person name="Kuo A."/>
            <person name="Miyauchi S."/>
            <person name="Kiss E."/>
            <person name="Drula E."/>
            <person name="Kohler A."/>
            <person name="Sanchez-Garcia M."/>
            <person name="Andreopoulos B."/>
            <person name="Barry K.W."/>
            <person name="Bonito G."/>
            <person name="Buee M."/>
            <person name="Carver A."/>
            <person name="Chen C."/>
            <person name="Cichocki N."/>
            <person name="Clum A."/>
            <person name="Culley D."/>
            <person name="Crous P.W."/>
            <person name="Fauchery L."/>
            <person name="Girlanda M."/>
            <person name="Hayes R."/>
            <person name="Keri Z."/>
            <person name="Labutti K."/>
            <person name="Lipzen A."/>
            <person name="Lombard V."/>
            <person name="Magnuson J."/>
            <person name="Maillard F."/>
            <person name="Morin E."/>
            <person name="Murat C."/>
            <person name="Nolan M."/>
            <person name="Ohm R."/>
            <person name="Pangilinan J."/>
            <person name="Pereira M."/>
            <person name="Perotto S."/>
            <person name="Peter M."/>
            <person name="Riley R."/>
            <person name="Sitrit Y."/>
            <person name="Stielow B."/>
            <person name="Szollosi G."/>
            <person name="Zifcakova L."/>
            <person name="Stursova M."/>
            <person name="Spatafora J.W."/>
            <person name="Tedersoo L."/>
            <person name="Vaario L.-M."/>
            <person name="Yamada A."/>
            <person name="Yan M."/>
            <person name="Wang P."/>
            <person name="Xu J."/>
            <person name="Bruns T."/>
            <person name="Baldrian P."/>
            <person name="Vilgalys R."/>
            <person name="Henrissat B."/>
            <person name="Grigoriev I.V."/>
            <person name="Hibbett D."/>
            <person name="Nagy L.G."/>
            <person name="Martin F.M."/>
        </authorList>
    </citation>
    <scope>NUCLEOTIDE SEQUENCE</scope>
    <source>
        <strain evidence="1">P2</strain>
    </source>
</reference>
<evidence type="ECO:0000313" key="2">
    <source>
        <dbReference type="Proteomes" id="UP000886501"/>
    </source>
</evidence>
<reference evidence="1" key="2">
    <citation type="journal article" date="2020" name="Nat. Commun.">
        <title>Large-scale genome sequencing of mycorrhizal fungi provides insights into the early evolution of symbiotic traits.</title>
        <authorList>
            <person name="Miyauchi S."/>
            <person name="Kiss E."/>
            <person name="Kuo A."/>
            <person name="Drula E."/>
            <person name="Kohler A."/>
            <person name="Sanchez-Garcia M."/>
            <person name="Morin E."/>
            <person name="Andreopoulos B."/>
            <person name="Barry K.W."/>
            <person name="Bonito G."/>
            <person name="Buee M."/>
            <person name="Carver A."/>
            <person name="Chen C."/>
            <person name="Cichocki N."/>
            <person name="Clum A."/>
            <person name="Culley D."/>
            <person name="Crous P.W."/>
            <person name="Fauchery L."/>
            <person name="Girlanda M."/>
            <person name="Hayes R.D."/>
            <person name="Keri Z."/>
            <person name="LaButti K."/>
            <person name="Lipzen A."/>
            <person name="Lombard V."/>
            <person name="Magnuson J."/>
            <person name="Maillard F."/>
            <person name="Murat C."/>
            <person name="Nolan M."/>
            <person name="Ohm R.A."/>
            <person name="Pangilinan J."/>
            <person name="Pereira M.F."/>
            <person name="Perotto S."/>
            <person name="Peter M."/>
            <person name="Pfister S."/>
            <person name="Riley R."/>
            <person name="Sitrit Y."/>
            <person name="Stielow J.B."/>
            <person name="Szollosi G."/>
            <person name="Zifcakova L."/>
            <person name="Stursova M."/>
            <person name="Spatafora J.W."/>
            <person name="Tedersoo L."/>
            <person name="Vaario L.M."/>
            <person name="Yamada A."/>
            <person name="Yan M."/>
            <person name="Wang P."/>
            <person name="Xu J."/>
            <person name="Bruns T."/>
            <person name="Baldrian P."/>
            <person name="Vilgalys R."/>
            <person name="Dunand C."/>
            <person name="Henrissat B."/>
            <person name="Grigoriev I.V."/>
            <person name="Hibbett D."/>
            <person name="Nagy L.G."/>
            <person name="Martin F.M."/>
        </authorList>
    </citation>
    <scope>NUCLEOTIDE SEQUENCE</scope>
    <source>
        <strain evidence="1">P2</strain>
    </source>
</reference>
<dbReference type="EMBL" id="MU117962">
    <property type="protein sequence ID" value="KAF9653891.1"/>
    <property type="molecule type" value="Genomic_DNA"/>
</dbReference>
<keyword evidence="2" id="KW-1185">Reference proteome</keyword>
<dbReference type="Proteomes" id="UP000886501">
    <property type="component" value="Unassembled WGS sequence"/>
</dbReference>
<evidence type="ECO:0000313" key="1">
    <source>
        <dbReference type="EMBL" id="KAF9653891.1"/>
    </source>
</evidence>
<protein>
    <submittedName>
        <fullName evidence="1">Not1-domain-containing protein</fullName>
    </submittedName>
</protein>
<proteinExistence type="predicted"/>
<organism evidence="1 2">
    <name type="scientific">Thelephora ganbajun</name>
    <name type="common">Ganba fungus</name>
    <dbReference type="NCBI Taxonomy" id="370292"/>
    <lineage>
        <taxon>Eukaryota</taxon>
        <taxon>Fungi</taxon>
        <taxon>Dikarya</taxon>
        <taxon>Basidiomycota</taxon>
        <taxon>Agaricomycotina</taxon>
        <taxon>Agaricomycetes</taxon>
        <taxon>Thelephorales</taxon>
        <taxon>Thelephoraceae</taxon>
        <taxon>Thelephora</taxon>
    </lineage>
</organism>
<name>A0ACB6ZWR6_THEGA</name>
<sequence>MDNNNPPNPNIHTIVKAQIVFLLSTLTEDNFEINQNQIHTLAEQHGVGTYLHFIRRLIVHSQGRLAVTVTFDTPTALPFQLLVQETQRLARDPYLADRFRESVDKGEGDMFRNFDLGRFVDRVGLRPLEQLILASSFVSSSAQLSRKELEGQAAAIIRNEFEDAAVSLCQPVSFEHGDLNPSQLAKLMENLLLGPLDDPVLDVAQRQALIVATQAKFGPEVISPILQHIFPSISLPPGSTLVQTLLDLGPDITSDPDSVHALMGRFGITTEDPPTAAQAMEIISSLSRAAVEGRTLCDVNALMAAFTSFNVDLDWAGMIKSFDLADRSGVDTPTLKLLIAILLSCPAIANPHAVIGFWQGWSNPLYQLRLLDALLSLPADTFNFVSLPGRRIVTVDDVSGASPTIKSLAANVQGHTWNSLDLFEVLVKLADSDSQDIRTCVRDMLDKAVRISAELVHMGLLQVPQEPWNEIRLEYTQRLLAMFLGGHPNHQLVFMRIWQIKPSYLTNAFRDFYEENPLNITRILDILDSLLEVRPFTFALDVASLASRREYLNLDKWLADNIATHGAEFLHAVITFLDLKTESEKATRVSDPAVDHRTMPLNPQTIAIFLRVLRNSSSIMNESDVDYCLEVRNACLQIHPRLMNLMPGHEAEPGFSVVSYTAEIEAEVDSIYKQMYDEQITIDEVIALLQRTKASSSTHDHEIFSCMLHFLFDEYKFFQSFYPARELVMTGYLFGSIIQHRLVEYIPLGIAIRYVLDALNCPPETNLFKFGIEALSRFESRLSEWQLLCQALLKVPHLHATYPELVARIQRAVATGDQTASAMDLGLGSMPTVEAPLVFTAIHVDKLEGEIEKPPEEVSDKILFIINNLAPTNFDAKLGDMKEQFQDQYARWLANYLVDQRISTEPNNHDLYRRFLDALGRKTLHKFILHETIVKSYTLLNSEKAVQSTTERTVLKNVAKWLGSITFARNRPVKHNNISFKDLLIEGYENGRSIVTIPFVCRTLDGCVDSTVFQLPNPWLVGILGLLSELYHFAELKLNLKFEIEMLCKTLKVDFENIEAATILRNRPPHQDALAGLPTEYASGDINALPLGGYENSSQMHEDTQALPLGPVSSSDVSRALGPHLDSILSSILLHVVINPQLGPLATNHNFKRAVHLAIERAVREIILPVVERSVTIAGISTRELVMKDFVTDPSEDKIRKAGHLMAQKLAGSLALVTCKEPLRSNLPAHIRHCLVEHGFSEQLFPEQALLLLTQDNVDISCQVVEKIAMDRAVVEIDEALASAYEVRRAHAEHRPGQPFWDPAAPRPHFSQTLPEALRIKNQGVQPHQAVVYEDFGAFYQAIENTVSSFCADTKRKVTSRPGSTLAFARDQAALYDAMNGQEGANGGYISTQDAMERFSIICKELDAAVLQLPYQSLAQLPANHETRLLVRQIILLAVESADRRQTPLHMSQKVVQLMYKASSQLGREIYVAILDQLCHVFEEVAKEAISWLIYSDDERKYDVAVTVTLLKSGLIHLHQLDQQLAKFMLTHSRPSLLTFTANLIRECLTSDPPLAGREQFPFCLEVLSQLVATGKANEDVHLLVSDLQGPRRNVQKPEPDVLRGKLFIWFQQWVQIFQRSSTPEKAFIPFITHLTKQGVLKVEDLSSLFFRVCAEASVEGYHKSIAAGNEANVFQSLDACSRLIVYIIKYHGDASGVNNDQAKVHYLTKILSIFVLVLASLHEEQGADFQQKPFFRFFSSLINDLHYMEPNFGTAYFNLMIAISDTLSSLQPTIFPGFAFSWMCLISHRMFMPKLLLSENREGWAAFYKLLLSLLRFLAPFLKAADLKPASRDLYRGTLRILLVLLHDFPDFLSEYYFSLCDAIPPRCIQLRNIILSAYPNHTTLPDPHRTLTNDPVFDVGTIPPILSDFSSILKPGDLRMYLDQYLLGRSNSSFPTTLKNCLLLATPVEDGSEAYNLSLMNALVMYIGVSSIAQAKARSGSSFFNPEDPGVVLLKFLAEDLDAEGQHHLLSATVLHLRYPNAHTYWFCSLMLHLFAEIKTSRFQEIVTRILLERFIVHRPHPWGALFTFIELLRNPDYDFWSKDFVREVPEVTLLLESVSLLRESYRKPY</sequence>